<keyword evidence="2" id="KW-1133">Transmembrane helix</keyword>
<feature type="region of interest" description="Disordered" evidence="1">
    <location>
        <begin position="154"/>
        <end position="182"/>
    </location>
</feature>
<comment type="caution">
    <text evidence="3">The sequence shown here is derived from an EMBL/GenBank/DDBJ whole genome shotgun (WGS) entry which is preliminary data.</text>
</comment>
<protein>
    <submittedName>
        <fullName evidence="3">Uncharacterized protein</fullName>
    </submittedName>
</protein>
<feature type="region of interest" description="Disordered" evidence="1">
    <location>
        <begin position="49"/>
        <end position="68"/>
    </location>
</feature>
<evidence type="ECO:0000256" key="1">
    <source>
        <dbReference type="SAM" id="MobiDB-lite"/>
    </source>
</evidence>
<gene>
    <name evidence="3" type="ORF">EJB05_31297</name>
</gene>
<sequence length="259" mass="28380">MGHGAQSRPARKPSTIQASGLGLHGTKRNEQTDRRLSTVATGGEAAVAAQPTTHLMAPSSPSSPAGTPAWSVAVRLRHRGGLEIRASAENVLPGWGRGGERLSLLLRLRRRLVLAVTSQCGPRDPATGAPPPCCKILRFLRSRWARLPRAPPIWRRKKPPVPAAPGARSQQNRSSTRKIQRGGAWTPTATLRFAAAAFAVVLASVALFYLKGWRRGGGCREPIAPCTSWRCFLVQLWEPPPLRNYKWLLRLLKQGLRWL</sequence>
<keyword evidence="2" id="KW-0472">Membrane</keyword>
<organism evidence="3 4">
    <name type="scientific">Eragrostis curvula</name>
    <name type="common">weeping love grass</name>
    <dbReference type="NCBI Taxonomy" id="38414"/>
    <lineage>
        <taxon>Eukaryota</taxon>
        <taxon>Viridiplantae</taxon>
        <taxon>Streptophyta</taxon>
        <taxon>Embryophyta</taxon>
        <taxon>Tracheophyta</taxon>
        <taxon>Spermatophyta</taxon>
        <taxon>Magnoliopsida</taxon>
        <taxon>Liliopsida</taxon>
        <taxon>Poales</taxon>
        <taxon>Poaceae</taxon>
        <taxon>PACMAD clade</taxon>
        <taxon>Chloridoideae</taxon>
        <taxon>Eragrostideae</taxon>
        <taxon>Eragrostidinae</taxon>
        <taxon>Eragrostis</taxon>
    </lineage>
</organism>
<dbReference type="AlphaFoldDB" id="A0A5J9UE64"/>
<keyword evidence="2" id="KW-0812">Transmembrane</keyword>
<dbReference type="EMBL" id="RWGY01000026">
    <property type="protein sequence ID" value="TVU21647.1"/>
    <property type="molecule type" value="Genomic_DNA"/>
</dbReference>
<feature type="non-terminal residue" evidence="3">
    <location>
        <position position="1"/>
    </location>
</feature>
<accession>A0A5J9UE64</accession>
<keyword evidence="4" id="KW-1185">Reference proteome</keyword>
<evidence type="ECO:0000256" key="2">
    <source>
        <dbReference type="SAM" id="Phobius"/>
    </source>
</evidence>
<dbReference type="Gramene" id="TVU21647">
    <property type="protein sequence ID" value="TVU21647"/>
    <property type="gene ID" value="EJB05_31297"/>
</dbReference>
<feature type="region of interest" description="Disordered" evidence="1">
    <location>
        <begin position="1"/>
        <end position="34"/>
    </location>
</feature>
<name>A0A5J9UE64_9POAL</name>
<evidence type="ECO:0000313" key="3">
    <source>
        <dbReference type="EMBL" id="TVU21647.1"/>
    </source>
</evidence>
<proteinExistence type="predicted"/>
<feature type="transmembrane region" description="Helical" evidence="2">
    <location>
        <begin position="189"/>
        <end position="210"/>
    </location>
</feature>
<feature type="compositionally biased region" description="Low complexity" evidence="1">
    <location>
        <begin position="57"/>
        <end position="68"/>
    </location>
</feature>
<evidence type="ECO:0000313" key="4">
    <source>
        <dbReference type="Proteomes" id="UP000324897"/>
    </source>
</evidence>
<dbReference type="Proteomes" id="UP000324897">
    <property type="component" value="Unassembled WGS sequence"/>
</dbReference>
<dbReference type="OrthoDB" id="679127at2759"/>
<reference evidence="3 4" key="1">
    <citation type="journal article" date="2019" name="Sci. Rep.">
        <title>A high-quality genome of Eragrostis curvula grass provides insights into Poaceae evolution and supports new strategies to enhance forage quality.</title>
        <authorList>
            <person name="Carballo J."/>
            <person name="Santos B.A.C.M."/>
            <person name="Zappacosta D."/>
            <person name="Garbus I."/>
            <person name="Selva J.P."/>
            <person name="Gallo C.A."/>
            <person name="Diaz A."/>
            <person name="Albertini E."/>
            <person name="Caccamo M."/>
            <person name="Echenique V."/>
        </authorList>
    </citation>
    <scope>NUCLEOTIDE SEQUENCE [LARGE SCALE GENOMIC DNA]</scope>
    <source>
        <strain evidence="4">cv. Victoria</strain>
        <tissue evidence="3">Leaf</tissue>
    </source>
</reference>